<accession>A0AA88SMI3</accession>
<dbReference type="EMBL" id="JAVHJS010000011">
    <property type="protein sequence ID" value="KAK2843151.1"/>
    <property type="molecule type" value="Genomic_DNA"/>
</dbReference>
<feature type="compositionally biased region" description="Polar residues" evidence="1">
    <location>
        <begin position="45"/>
        <end position="70"/>
    </location>
</feature>
<organism evidence="2 3">
    <name type="scientific">Tachysurus vachellii</name>
    <name type="common">Darkbarbel catfish</name>
    <name type="synonym">Pelteobagrus vachellii</name>
    <dbReference type="NCBI Taxonomy" id="175792"/>
    <lineage>
        <taxon>Eukaryota</taxon>
        <taxon>Metazoa</taxon>
        <taxon>Chordata</taxon>
        <taxon>Craniata</taxon>
        <taxon>Vertebrata</taxon>
        <taxon>Euteleostomi</taxon>
        <taxon>Actinopterygii</taxon>
        <taxon>Neopterygii</taxon>
        <taxon>Teleostei</taxon>
        <taxon>Ostariophysi</taxon>
        <taxon>Siluriformes</taxon>
        <taxon>Bagridae</taxon>
        <taxon>Tachysurus</taxon>
    </lineage>
</organism>
<sequence length="81" mass="8952">MGRGEWAGNWMPTLGQASTRLMRPAVNAHQEEQDQAIRMAVNGQSQRGGNFSTASETHQCEPNPTLSGHSDTAMHFLKRFP</sequence>
<proteinExistence type="predicted"/>
<evidence type="ECO:0000313" key="3">
    <source>
        <dbReference type="Proteomes" id="UP001187315"/>
    </source>
</evidence>
<gene>
    <name evidence="2" type="ORF">Q7C36_011366</name>
</gene>
<protein>
    <submittedName>
        <fullName evidence="2">Uncharacterized protein</fullName>
    </submittedName>
</protein>
<keyword evidence="3" id="KW-1185">Reference proteome</keyword>
<dbReference type="Proteomes" id="UP001187315">
    <property type="component" value="Unassembled WGS sequence"/>
</dbReference>
<evidence type="ECO:0000313" key="2">
    <source>
        <dbReference type="EMBL" id="KAK2843151.1"/>
    </source>
</evidence>
<reference evidence="2" key="1">
    <citation type="submission" date="2023-08" db="EMBL/GenBank/DDBJ databases">
        <title>Pelteobagrus vachellii genome.</title>
        <authorList>
            <person name="Liu H."/>
        </authorList>
    </citation>
    <scope>NUCLEOTIDE SEQUENCE</scope>
    <source>
        <strain evidence="2">PRFRI_2022a</strain>
        <tissue evidence="2">Muscle</tissue>
    </source>
</reference>
<feature type="region of interest" description="Disordered" evidence="1">
    <location>
        <begin position="45"/>
        <end position="72"/>
    </location>
</feature>
<dbReference type="AlphaFoldDB" id="A0AA88SMI3"/>
<evidence type="ECO:0000256" key="1">
    <source>
        <dbReference type="SAM" id="MobiDB-lite"/>
    </source>
</evidence>
<comment type="caution">
    <text evidence="2">The sequence shown here is derived from an EMBL/GenBank/DDBJ whole genome shotgun (WGS) entry which is preliminary data.</text>
</comment>
<name>A0AA88SMI3_TACVA</name>